<name>M0NCD1_9EURY</name>
<dbReference type="OrthoDB" id="56523at2157"/>
<evidence type="ECO:0000256" key="1">
    <source>
        <dbReference type="SAM" id="MobiDB-lite"/>
    </source>
</evidence>
<feature type="compositionally biased region" description="Low complexity" evidence="1">
    <location>
        <begin position="236"/>
        <end position="249"/>
    </location>
</feature>
<dbReference type="STRING" id="1227457.C451_05533"/>
<proteinExistence type="predicted"/>
<feature type="compositionally biased region" description="Acidic residues" evidence="1">
    <location>
        <begin position="250"/>
        <end position="263"/>
    </location>
</feature>
<evidence type="ECO:0000313" key="2">
    <source>
        <dbReference type="EMBL" id="EMA55233.1"/>
    </source>
</evidence>
<protein>
    <submittedName>
        <fullName evidence="2">Uncharacterized protein</fullName>
    </submittedName>
</protein>
<reference evidence="2 3" key="1">
    <citation type="journal article" date="2014" name="PLoS Genet.">
        <title>Phylogenetically driven sequencing of extremely halophilic archaea reveals strategies for static and dynamic osmo-response.</title>
        <authorList>
            <person name="Becker E.A."/>
            <person name="Seitzer P.M."/>
            <person name="Tritt A."/>
            <person name="Larsen D."/>
            <person name="Krusor M."/>
            <person name="Yao A.I."/>
            <person name="Wu D."/>
            <person name="Madern D."/>
            <person name="Eisen J.A."/>
            <person name="Darling A.E."/>
            <person name="Facciotti M.T."/>
        </authorList>
    </citation>
    <scope>NUCLEOTIDE SEQUENCE [LARGE SCALE GENOMIC DNA]</scope>
    <source>
        <strain evidence="2 3">JCM 13552</strain>
    </source>
</reference>
<keyword evidence="3" id="KW-1185">Reference proteome</keyword>
<sequence length="271" mass="29249">MSASSDAAESTGREVAKRLFAREFNDATYTFKESEDELAPNYTLLPTGDRVNRLFFAGTLTETNDVGTDSEYWQGRVVDPTGTFYIYAGQYQPEAASTLRQIETPTYVTVVGKPRSYETDDGETNVAVRPESITQVDEPTRDRWVVEAAARTIERLEAFDAEINDYAQMARDEYGERLSPYREAAIEALESLDATDASTAATTSDGESDAAGSDSSAGDAEQVEADAEAHDSGGNEESAGSTESVGSEESSSDELSGSEESSEDTGLGEYE</sequence>
<evidence type="ECO:0000313" key="3">
    <source>
        <dbReference type="Proteomes" id="UP000011680"/>
    </source>
</evidence>
<feature type="region of interest" description="Disordered" evidence="1">
    <location>
        <begin position="196"/>
        <end position="271"/>
    </location>
</feature>
<gene>
    <name evidence="2" type="ORF">C451_05533</name>
</gene>
<dbReference type="RefSeq" id="WP_007738505.1">
    <property type="nucleotide sequence ID" value="NZ_AOMF01000117.1"/>
</dbReference>
<accession>M0NCD1</accession>
<dbReference type="EMBL" id="AOMF01000117">
    <property type="protein sequence ID" value="EMA55233.1"/>
    <property type="molecule type" value="Genomic_DNA"/>
</dbReference>
<dbReference type="PATRIC" id="fig|1227457.3.peg.980"/>
<dbReference type="AlphaFoldDB" id="M0NCD1"/>
<dbReference type="eggNOG" id="arCOG02257">
    <property type="taxonomic scope" value="Archaea"/>
</dbReference>
<dbReference type="Proteomes" id="UP000011680">
    <property type="component" value="Unassembled WGS sequence"/>
</dbReference>
<feature type="compositionally biased region" description="Low complexity" evidence="1">
    <location>
        <begin position="196"/>
        <end position="220"/>
    </location>
</feature>
<comment type="caution">
    <text evidence="2">The sequence shown here is derived from an EMBL/GenBank/DDBJ whole genome shotgun (WGS) entry which is preliminary data.</text>
</comment>
<organism evidence="2 3">
    <name type="scientific">Halococcus thailandensis JCM 13552</name>
    <dbReference type="NCBI Taxonomy" id="1227457"/>
    <lineage>
        <taxon>Archaea</taxon>
        <taxon>Methanobacteriati</taxon>
        <taxon>Methanobacteriota</taxon>
        <taxon>Stenosarchaea group</taxon>
        <taxon>Halobacteria</taxon>
        <taxon>Halobacteriales</taxon>
        <taxon>Halococcaceae</taxon>
        <taxon>Halococcus</taxon>
    </lineage>
</organism>